<dbReference type="InterPro" id="IPR014780">
    <property type="entry name" value="tRNA_psdUridine_synth_TruB"/>
</dbReference>
<dbReference type="CDD" id="cd02573">
    <property type="entry name" value="PseudoU_synth_EcTruB"/>
    <property type="match status" value="1"/>
</dbReference>
<dbReference type="OrthoDB" id="9802309at2"/>
<feature type="domain" description="Pseudouridine synthase II N-terminal" evidence="6">
    <location>
        <begin position="33"/>
        <end position="189"/>
    </location>
</feature>
<evidence type="ECO:0000259" key="6">
    <source>
        <dbReference type="Pfam" id="PF01509"/>
    </source>
</evidence>
<evidence type="ECO:0000313" key="9">
    <source>
        <dbReference type="Proteomes" id="UP000253792"/>
    </source>
</evidence>
<reference evidence="8 9" key="1">
    <citation type="journal article" date="2018" name="Elife">
        <title>Discovery and characterization of a prevalent human gut bacterial enzyme sufficient for the inactivation of a family of plant toxins.</title>
        <authorList>
            <person name="Koppel N."/>
            <person name="Bisanz J.E."/>
            <person name="Pandelia M.E."/>
            <person name="Turnbaugh P.J."/>
            <person name="Balskus E.P."/>
        </authorList>
    </citation>
    <scope>NUCLEOTIDE SEQUENCE [LARGE SCALE GENOMIC DNA]</scope>
    <source>
        <strain evidence="9">anaerobia AP69FAA</strain>
    </source>
</reference>
<dbReference type="Pfam" id="PF16198">
    <property type="entry name" value="TruB_C_2"/>
    <property type="match status" value="1"/>
</dbReference>
<dbReference type="GO" id="GO:1990481">
    <property type="term" value="P:mRNA pseudouridine synthesis"/>
    <property type="evidence" value="ECO:0007669"/>
    <property type="project" value="TreeGrafter"/>
</dbReference>
<accession>A0A369L886</accession>
<dbReference type="AlphaFoldDB" id="A0A369L886"/>
<comment type="similarity">
    <text evidence="2 5">Belongs to the pseudouridine synthase TruB family. Type 1 subfamily.</text>
</comment>
<comment type="caution">
    <text evidence="8">The sequence shown here is derived from an EMBL/GenBank/DDBJ whole genome shotgun (WGS) entry which is preliminary data.</text>
</comment>
<evidence type="ECO:0000256" key="3">
    <source>
        <dbReference type="ARBA" id="ARBA00022694"/>
    </source>
</evidence>
<evidence type="ECO:0000259" key="7">
    <source>
        <dbReference type="Pfam" id="PF16198"/>
    </source>
</evidence>
<evidence type="ECO:0000313" key="8">
    <source>
        <dbReference type="EMBL" id="RDB54385.1"/>
    </source>
</evidence>
<feature type="domain" description="tRNA pseudouridylate synthase B C-terminal" evidence="7">
    <location>
        <begin position="190"/>
        <end position="233"/>
    </location>
</feature>
<dbReference type="NCBIfam" id="TIGR00431">
    <property type="entry name" value="TruB"/>
    <property type="match status" value="1"/>
</dbReference>
<dbReference type="GO" id="GO:0031119">
    <property type="term" value="P:tRNA pseudouridine synthesis"/>
    <property type="evidence" value="ECO:0007669"/>
    <property type="project" value="UniProtKB-UniRule"/>
</dbReference>
<dbReference type="EMBL" id="PPTP01000010">
    <property type="protein sequence ID" value="RDB54385.1"/>
    <property type="molecule type" value="Genomic_DNA"/>
</dbReference>
<dbReference type="PANTHER" id="PTHR13767:SF2">
    <property type="entry name" value="PSEUDOURIDYLATE SYNTHASE TRUB1"/>
    <property type="match status" value="1"/>
</dbReference>
<evidence type="ECO:0000256" key="5">
    <source>
        <dbReference type="HAMAP-Rule" id="MF_01080"/>
    </source>
</evidence>
<dbReference type="GO" id="GO:0160148">
    <property type="term" value="F:tRNA pseudouridine(55) synthase activity"/>
    <property type="evidence" value="ECO:0007669"/>
    <property type="project" value="UniProtKB-EC"/>
</dbReference>
<dbReference type="InterPro" id="IPR020103">
    <property type="entry name" value="PsdUridine_synth_cat_dom_sf"/>
</dbReference>
<keyword evidence="3 5" id="KW-0819">tRNA processing</keyword>
<dbReference type="HAMAP" id="MF_01080">
    <property type="entry name" value="TruB_bact"/>
    <property type="match status" value="1"/>
</dbReference>
<keyword evidence="4 5" id="KW-0413">Isomerase</keyword>
<dbReference type="Gene3D" id="3.30.2350.10">
    <property type="entry name" value="Pseudouridine synthase"/>
    <property type="match status" value="1"/>
</dbReference>
<dbReference type="InterPro" id="IPR032819">
    <property type="entry name" value="TruB_C"/>
</dbReference>
<comment type="catalytic activity">
    <reaction evidence="1 5">
        <text>uridine(55) in tRNA = pseudouridine(55) in tRNA</text>
        <dbReference type="Rhea" id="RHEA:42532"/>
        <dbReference type="Rhea" id="RHEA-COMP:10101"/>
        <dbReference type="Rhea" id="RHEA-COMP:10102"/>
        <dbReference type="ChEBI" id="CHEBI:65314"/>
        <dbReference type="ChEBI" id="CHEBI:65315"/>
        <dbReference type="EC" id="5.4.99.25"/>
    </reaction>
</comment>
<feature type="active site" description="Nucleophile" evidence="5">
    <location>
        <position position="48"/>
    </location>
</feature>
<proteinExistence type="inferred from homology"/>
<name>A0A369L886_9ACTN</name>
<sequence length="340" mass="36493">MRQVKRGESGLSLVVGVDKPSGMTSHDVVNRCRRIFGEKRVGHTGTLDPLASGVLPICIGPATRLGAYLTGHDKAYRATIAFGVGTDTDDCEGTVTRTGEAPAEAGDRSFAEQAVEQMLGPQKQMPPAYSAIKVNGKKSYEAAREGHIIELSPRDIEVYSAKLIAVRPGVGEQLPEWDVEFRVSKGTYIRALARDLGHKIGCPAHLAALRRLEVGGLTLDECVPLEALEELKLRAALDPVRLLGVRFAYVEGAAAQAVGNGNALRAAECQLFERRRTTAQAEMCACTAGVRESAQAPQEGEVIAVISQNKVVALYQYDSKRASFKACCVFQTGVLRGADL</sequence>
<comment type="function">
    <text evidence="5">Responsible for synthesis of pseudouridine from uracil-55 in the psi GC loop of transfer RNAs.</text>
</comment>
<protein>
    <recommendedName>
        <fullName evidence="5">tRNA pseudouridine synthase B</fullName>
        <ecNumber evidence="5">5.4.99.25</ecNumber>
    </recommendedName>
    <alternativeName>
        <fullName evidence="5">tRNA pseudouridine(55) synthase</fullName>
        <shortName evidence="5">Psi55 synthase</shortName>
    </alternativeName>
    <alternativeName>
        <fullName evidence="5">tRNA pseudouridylate synthase</fullName>
    </alternativeName>
    <alternativeName>
        <fullName evidence="5">tRNA-uridine isomerase</fullName>
    </alternativeName>
</protein>
<dbReference type="Proteomes" id="UP000253792">
    <property type="component" value="Unassembled WGS sequence"/>
</dbReference>
<dbReference type="RefSeq" id="WP_114621222.1">
    <property type="nucleotide sequence ID" value="NZ_PPTP01000010.1"/>
</dbReference>
<dbReference type="SUPFAM" id="SSF55120">
    <property type="entry name" value="Pseudouridine synthase"/>
    <property type="match status" value="1"/>
</dbReference>
<organism evidence="8 9">
    <name type="scientific">Senegalimassilia anaerobia</name>
    <dbReference type="NCBI Taxonomy" id="1473216"/>
    <lineage>
        <taxon>Bacteria</taxon>
        <taxon>Bacillati</taxon>
        <taxon>Actinomycetota</taxon>
        <taxon>Coriobacteriia</taxon>
        <taxon>Coriobacteriales</taxon>
        <taxon>Coriobacteriaceae</taxon>
        <taxon>Senegalimassilia</taxon>
    </lineage>
</organism>
<dbReference type="EC" id="5.4.99.25" evidence="5"/>
<evidence type="ECO:0000256" key="4">
    <source>
        <dbReference type="ARBA" id="ARBA00023235"/>
    </source>
</evidence>
<dbReference type="InterPro" id="IPR002501">
    <property type="entry name" value="PsdUridine_synth_N"/>
</dbReference>
<gene>
    <name evidence="5 8" type="primary">truB</name>
    <name evidence="8" type="ORF">C1880_09265</name>
</gene>
<keyword evidence="9" id="KW-1185">Reference proteome</keyword>
<evidence type="ECO:0000256" key="2">
    <source>
        <dbReference type="ARBA" id="ARBA00005642"/>
    </source>
</evidence>
<dbReference type="Pfam" id="PF01509">
    <property type="entry name" value="TruB_N"/>
    <property type="match status" value="1"/>
</dbReference>
<dbReference type="GO" id="GO:0003723">
    <property type="term" value="F:RNA binding"/>
    <property type="evidence" value="ECO:0007669"/>
    <property type="project" value="InterPro"/>
</dbReference>
<dbReference type="STRING" id="1034345.GCA_000236865_00275"/>
<dbReference type="PANTHER" id="PTHR13767">
    <property type="entry name" value="TRNA-PSEUDOURIDINE SYNTHASE"/>
    <property type="match status" value="1"/>
</dbReference>
<evidence type="ECO:0000256" key="1">
    <source>
        <dbReference type="ARBA" id="ARBA00000385"/>
    </source>
</evidence>